<proteinExistence type="predicted"/>
<evidence type="ECO:0000313" key="2">
    <source>
        <dbReference type="EMBL" id="GBF58335.1"/>
    </source>
</evidence>
<evidence type="ECO:0000256" key="1">
    <source>
        <dbReference type="SAM" id="SignalP"/>
    </source>
</evidence>
<protein>
    <submittedName>
        <fullName evidence="2">Uncharacterized protein</fullName>
    </submittedName>
</protein>
<reference evidence="2 3" key="1">
    <citation type="journal article" date="2018" name="Genome Announc.">
        <title>Draft Genome Sequence of "Candidatus Phycosocius bacilliformis," an Alphaproteobacterial Ectosymbiont of the Hydrocarbon-Producing Green Alga Botryococcus braunii.</title>
        <authorList>
            <person name="Tanabe Y."/>
            <person name="Yamaguchi H."/>
            <person name="Watanabe M.M."/>
        </authorList>
    </citation>
    <scope>NUCLEOTIDE SEQUENCE [LARGE SCALE GENOMIC DNA]</scope>
    <source>
        <strain evidence="2 3">BOTRYCO-2</strain>
    </source>
</reference>
<feature type="signal peptide" evidence="1">
    <location>
        <begin position="1"/>
        <end position="26"/>
    </location>
</feature>
<organism evidence="2 3">
    <name type="scientific">Candidatus Phycosocius bacilliformis</name>
    <dbReference type="NCBI Taxonomy" id="1445552"/>
    <lineage>
        <taxon>Bacteria</taxon>
        <taxon>Pseudomonadati</taxon>
        <taxon>Pseudomonadota</taxon>
        <taxon>Alphaproteobacteria</taxon>
        <taxon>Caulobacterales</taxon>
        <taxon>Caulobacterales incertae sedis</taxon>
        <taxon>Candidatus Phycosocius</taxon>
    </lineage>
</organism>
<keyword evidence="1" id="KW-0732">Signal</keyword>
<dbReference type="AlphaFoldDB" id="A0A2P2EB91"/>
<keyword evidence="3" id="KW-1185">Reference proteome</keyword>
<feature type="chain" id="PRO_5015166466" evidence="1">
    <location>
        <begin position="27"/>
        <end position="63"/>
    </location>
</feature>
<gene>
    <name evidence="2" type="ORF">PbB2_02015</name>
</gene>
<accession>A0A2P2EB91</accession>
<sequence>MRDLIHSAALWVVLCSLVLFSSMSDAQDAYAQHMKICPSDVSLTNLSSLVCRDQAVVSANTLP</sequence>
<dbReference type="EMBL" id="BFBR01000006">
    <property type="protein sequence ID" value="GBF58335.1"/>
    <property type="molecule type" value="Genomic_DNA"/>
</dbReference>
<evidence type="ECO:0000313" key="3">
    <source>
        <dbReference type="Proteomes" id="UP000245086"/>
    </source>
</evidence>
<name>A0A2P2EB91_9PROT</name>
<dbReference type="Proteomes" id="UP000245086">
    <property type="component" value="Unassembled WGS sequence"/>
</dbReference>
<comment type="caution">
    <text evidence="2">The sequence shown here is derived from an EMBL/GenBank/DDBJ whole genome shotgun (WGS) entry which is preliminary data.</text>
</comment>